<accession>J9FK53</accession>
<organism evidence="1">
    <name type="scientific">gut metagenome</name>
    <dbReference type="NCBI Taxonomy" id="749906"/>
    <lineage>
        <taxon>unclassified sequences</taxon>
        <taxon>metagenomes</taxon>
        <taxon>organismal metagenomes</taxon>
    </lineage>
</organism>
<dbReference type="AlphaFoldDB" id="J9FK53"/>
<dbReference type="EMBL" id="AMCI01005900">
    <property type="protein sequence ID" value="EJW95286.1"/>
    <property type="molecule type" value="Genomic_DNA"/>
</dbReference>
<name>J9FK53_9ZZZZ</name>
<comment type="caution">
    <text evidence="1">The sequence shown here is derived from an EMBL/GenBank/DDBJ whole genome shotgun (WGS) entry which is preliminary data.</text>
</comment>
<sequence>MLLSSLRDNSIIAFILRKSLWLPQFFILRSVLGA</sequence>
<protein>
    <submittedName>
        <fullName evidence="1">Uncharacterized protein</fullName>
    </submittedName>
</protein>
<reference evidence="1" key="1">
    <citation type="journal article" date="2012" name="PLoS ONE">
        <title>Gene sets for utilization of primary and secondary nutrition supplies in the distal gut of endangered iberian lynx.</title>
        <authorList>
            <person name="Alcaide M."/>
            <person name="Messina E."/>
            <person name="Richter M."/>
            <person name="Bargiela R."/>
            <person name="Peplies J."/>
            <person name="Huws S.A."/>
            <person name="Newbold C.J."/>
            <person name="Golyshin P.N."/>
            <person name="Simon M.A."/>
            <person name="Lopez G."/>
            <person name="Yakimov M.M."/>
            <person name="Ferrer M."/>
        </authorList>
    </citation>
    <scope>NUCLEOTIDE SEQUENCE</scope>
</reference>
<proteinExistence type="predicted"/>
<evidence type="ECO:0000313" key="1">
    <source>
        <dbReference type="EMBL" id="EJW95286.1"/>
    </source>
</evidence>
<gene>
    <name evidence="1" type="ORF">EVA_16607</name>
</gene>